<dbReference type="OrthoDB" id="2661796at2"/>
<organism evidence="2 3">
    <name type="scientific">Imhoffiella purpurea</name>
    <dbReference type="NCBI Taxonomy" id="1249627"/>
    <lineage>
        <taxon>Bacteria</taxon>
        <taxon>Pseudomonadati</taxon>
        <taxon>Pseudomonadota</taxon>
        <taxon>Gammaproteobacteria</taxon>
        <taxon>Chromatiales</taxon>
        <taxon>Chromatiaceae</taxon>
        <taxon>Imhoffiella</taxon>
    </lineage>
</organism>
<dbReference type="AlphaFoldDB" id="W9V4R4"/>
<proteinExistence type="predicted"/>
<dbReference type="RefSeq" id="WP_043754969.1">
    <property type="nucleotide sequence ID" value="NZ_AONC01000040.1"/>
</dbReference>
<gene>
    <name evidence="2" type="ORF">D779_2674</name>
</gene>
<dbReference type="EMBL" id="AONC01000040">
    <property type="protein sequence ID" value="EXJ14533.1"/>
    <property type="molecule type" value="Genomic_DNA"/>
</dbReference>
<evidence type="ECO:0000256" key="1">
    <source>
        <dbReference type="SAM" id="MobiDB-lite"/>
    </source>
</evidence>
<reference evidence="2 3" key="1">
    <citation type="submission" date="2012-11" db="EMBL/GenBank/DDBJ databases">
        <title>Genome assembly of Thiorhodococcus sp. AK35.</title>
        <authorList>
            <person name="Nupur N."/>
            <person name="Khatri I."/>
            <person name="Subramanian S."/>
            <person name="Pinnaka A."/>
        </authorList>
    </citation>
    <scope>NUCLEOTIDE SEQUENCE [LARGE SCALE GENOMIC DNA]</scope>
    <source>
        <strain evidence="2 3">AK35</strain>
    </source>
</reference>
<evidence type="ECO:0000313" key="3">
    <source>
        <dbReference type="Proteomes" id="UP000019460"/>
    </source>
</evidence>
<protein>
    <submittedName>
        <fullName evidence="2">Uncharacterized protein</fullName>
    </submittedName>
</protein>
<feature type="region of interest" description="Disordered" evidence="1">
    <location>
        <begin position="196"/>
        <end position="215"/>
    </location>
</feature>
<keyword evidence="3" id="KW-1185">Reference proteome</keyword>
<evidence type="ECO:0000313" key="2">
    <source>
        <dbReference type="EMBL" id="EXJ14533.1"/>
    </source>
</evidence>
<name>W9V4R4_9GAMM</name>
<comment type="caution">
    <text evidence="2">The sequence shown here is derived from an EMBL/GenBank/DDBJ whole genome shotgun (WGS) entry which is preliminary data.</text>
</comment>
<sequence>MTEAFSTYTLWFVNDSGYAGEVCVYQQPDSQQNYETLAWMVTGANPSVQVEFTWSSEFDFLWVQYGPTRAQQVKPATSLGSLIDITYNDFGFTFGPIQTHAEAGRLVVSSDGTIPTHADAVAGIGMGGAGTFAGQLRPNARMPFTPSAALTCLITFGNSRVQVNDRLDPATLNPSGKIQYSGTNRIMTARLDDANTWRITPGPPQSSATTASTGGVKVPRTTLHYVAGRGLV</sequence>
<accession>W9V4R4</accession>
<dbReference type="STRING" id="1249627.D779_2674"/>
<dbReference type="Proteomes" id="UP000019460">
    <property type="component" value="Unassembled WGS sequence"/>
</dbReference>